<comment type="caution">
    <text evidence="2">The sequence shown here is derived from an EMBL/GenBank/DDBJ whole genome shotgun (WGS) entry which is preliminary data.</text>
</comment>
<dbReference type="EMBL" id="AYZK01000003">
    <property type="protein sequence ID" value="KRM87172.1"/>
    <property type="molecule type" value="Genomic_DNA"/>
</dbReference>
<name>A0A0R2CAX3_9LACO</name>
<keyword evidence="3" id="KW-1185">Reference proteome</keyword>
<dbReference type="AlphaFoldDB" id="A0A0R2CAX3"/>
<dbReference type="Proteomes" id="UP000051789">
    <property type="component" value="Unassembled WGS sequence"/>
</dbReference>
<evidence type="ECO:0000313" key="2">
    <source>
        <dbReference type="EMBL" id="KRM87172.1"/>
    </source>
</evidence>
<dbReference type="PATRIC" id="fig|1423810.4.peg.1362"/>
<dbReference type="STRING" id="1423810.FD19_GL001326"/>
<evidence type="ECO:0000313" key="3">
    <source>
        <dbReference type="Proteomes" id="UP000051789"/>
    </source>
</evidence>
<keyword evidence="1" id="KW-0812">Transmembrane</keyword>
<sequence>MRLRAMSDALVILLVLIVTAAVATILWLSAYPIVAVVVGVIGLAICWIIGRA</sequence>
<feature type="transmembrane region" description="Helical" evidence="1">
    <location>
        <begin position="30"/>
        <end position="50"/>
    </location>
</feature>
<accession>A0A0R2CAX3</accession>
<proteinExistence type="predicted"/>
<keyword evidence="1" id="KW-0472">Membrane</keyword>
<protein>
    <submittedName>
        <fullName evidence="2">Uncharacterized protein</fullName>
    </submittedName>
</protein>
<organism evidence="2 3">
    <name type="scientific">Lacticaseibacillus thailandensis DSM 22698 = JCM 13996</name>
    <dbReference type="NCBI Taxonomy" id="1423810"/>
    <lineage>
        <taxon>Bacteria</taxon>
        <taxon>Bacillati</taxon>
        <taxon>Bacillota</taxon>
        <taxon>Bacilli</taxon>
        <taxon>Lactobacillales</taxon>
        <taxon>Lactobacillaceae</taxon>
        <taxon>Lacticaseibacillus</taxon>
    </lineage>
</organism>
<reference evidence="2 3" key="1">
    <citation type="journal article" date="2015" name="Genome Announc.">
        <title>Expanding the biotechnology potential of lactobacilli through comparative genomics of 213 strains and associated genera.</title>
        <authorList>
            <person name="Sun Z."/>
            <person name="Harris H.M."/>
            <person name="McCann A."/>
            <person name="Guo C."/>
            <person name="Argimon S."/>
            <person name="Zhang W."/>
            <person name="Yang X."/>
            <person name="Jeffery I.B."/>
            <person name="Cooney J.C."/>
            <person name="Kagawa T.F."/>
            <person name="Liu W."/>
            <person name="Song Y."/>
            <person name="Salvetti E."/>
            <person name="Wrobel A."/>
            <person name="Rasinkangas P."/>
            <person name="Parkhill J."/>
            <person name="Rea M.C."/>
            <person name="O'Sullivan O."/>
            <person name="Ritari J."/>
            <person name="Douillard F.P."/>
            <person name="Paul Ross R."/>
            <person name="Yang R."/>
            <person name="Briner A.E."/>
            <person name="Felis G.E."/>
            <person name="de Vos W.M."/>
            <person name="Barrangou R."/>
            <person name="Klaenhammer T.R."/>
            <person name="Caufield P.W."/>
            <person name="Cui Y."/>
            <person name="Zhang H."/>
            <person name="O'Toole P.W."/>
        </authorList>
    </citation>
    <scope>NUCLEOTIDE SEQUENCE [LARGE SCALE GENOMIC DNA]</scope>
    <source>
        <strain evidence="2 3">DSM 22698</strain>
    </source>
</reference>
<gene>
    <name evidence="2" type="ORF">FD19_GL001326</name>
</gene>
<keyword evidence="1" id="KW-1133">Transmembrane helix</keyword>
<evidence type="ECO:0000256" key="1">
    <source>
        <dbReference type="SAM" id="Phobius"/>
    </source>
</evidence>